<dbReference type="AlphaFoldDB" id="A0A2I0QR45"/>
<keyword evidence="3" id="KW-1185">Reference proteome</keyword>
<feature type="transmembrane region" description="Helical" evidence="1">
    <location>
        <begin position="234"/>
        <end position="252"/>
    </location>
</feature>
<dbReference type="EMBL" id="PJNH01000004">
    <property type="protein sequence ID" value="PKR76806.1"/>
    <property type="molecule type" value="Genomic_DNA"/>
</dbReference>
<accession>A0A2I0QR45</accession>
<dbReference type="PANTHER" id="PTHR37305:SF1">
    <property type="entry name" value="MEMBRANE PROTEIN"/>
    <property type="match status" value="1"/>
</dbReference>
<protein>
    <recommendedName>
        <fullName evidence="4">ABC transporter permease</fullName>
    </recommendedName>
</protein>
<feature type="transmembrane region" description="Helical" evidence="1">
    <location>
        <begin position="154"/>
        <end position="182"/>
    </location>
</feature>
<evidence type="ECO:0008006" key="4">
    <source>
        <dbReference type="Google" id="ProtNLM"/>
    </source>
</evidence>
<dbReference type="GO" id="GO:0140359">
    <property type="term" value="F:ABC-type transporter activity"/>
    <property type="evidence" value="ECO:0007669"/>
    <property type="project" value="InterPro"/>
</dbReference>
<feature type="transmembrane region" description="Helical" evidence="1">
    <location>
        <begin position="21"/>
        <end position="42"/>
    </location>
</feature>
<dbReference type="OrthoDB" id="8613028at2"/>
<feature type="transmembrane region" description="Helical" evidence="1">
    <location>
        <begin position="288"/>
        <end position="308"/>
    </location>
</feature>
<keyword evidence="1" id="KW-1133">Transmembrane helix</keyword>
<evidence type="ECO:0000256" key="1">
    <source>
        <dbReference type="SAM" id="Phobius"/>
    </source>
</evidence>
<feature type="transmembrane region" description="Helical" evidence="1">
    <location>
        <begin position="202"/>
        <end position="227"/>
    </location>
</feature>
<dbReference type="Proteomes" id="UP000243524">
    <property type="component" value="Unassembled WGS sequence"/>
</dbReference>
<organism evidence="2 3">
    <name type="scientific">Halalkalibacillus sediminis</name>
    <dbReference type="NCBI Taxonomy" id="2018042"/>
    <lineage>
        <taxon>Bacteria</taxon>
        <taxon>Bacillati</taxon>
        <taxon>Bacillota</taxon>
        <taxon>Bacilli</taxon>
        <taxon>Bacillales</taxon>
        <taxon>Bacillaceae</taxon>
        <taxon>Halalkalibacillus</taxon>
    </lineage>
</organism>
<proteinExistence type="predicted"/>
<gene>
    <name evidence="2" type="ORF">CEY16_13395</name>
</gene>
<evidence type="ECO:0000313" key="2">
    <source>
        <dbReference type="EMBL" id="PKR76806.1"/>
    </source>
</evidence>
<dbReference type="PANTHER" id="PTHR37305">
    <property type="entry name" value="INTEGRAL MEMBRANE PROTEIN-RELATED"/>
    <property type="match status" value="1"/>
</dbReference>
<comment type="caution">
    <text evidence="2">The sequence shown here is derived from an EMBL/GenBank/DDBJ whole genome shotgun (WGS) entry which is preliminary data.</text>
</comment>
<dbReference type="Pfam" id="PF12679">
    <property type="entry name" value="ABC2_membrane_2"/>
    <property type="match status" value="1"/>
</dbReference>
<keyword evidence="1" id="KW-0472">Membrane</keyword>
<evidence type="ECO:0000313" key="3">
    <source>
        <dbReference type="Proteomes" id="UP000243524"/>
    </source>
</evidence>
<name>A0A2I0QR45_9BACI</name>
<sequence>MHFPRILQNENIKIYHKLGTWIMIGIMVLILLVFAMVSKFIINDESNVDWEMKTQAEITQIENRLNEGVAFKVEQDYLEQELAILSYRLSEDIPPVSSNSMWGFMADTTNLVGIATLFTIVIAASIVASEFSTGTIKLLLIRPVSRGKILLAKYLSMIGFAFMMLVLMFSASFIFGATFFGGFNTEALYLSYSNGSVQEQSVLSYIISLFGYSSIELIMISTLAFMISTVFRSSSLAIGFSLFLMFTGPQFVQLLSSYDWVKYILFANTNLMQYVNGTPAVEGMTMSFSIMMLIIYFVIFTILSWTIFKYRDVAV</sequence>
<reference evidence="2 3" key="1">
    <citation type="submission" date="2017-06" db="EMBL/GenBank/DDBJ databases">
        <title>the draft geome sequence of Illustriluteabacillus marina B3227.</title>
        <authorList>
            <person name="He R.-H."/>
            <person name="Du Z.-J."/>
        </authorList>
    </citation>
    <scope>NUCLEOTIDE SEQUENCE [LARGE SCALE GENOMIC DNA]</scope>
    <source>
        <strain evidence="2 3">B3227</strain>
    </source>
</reference>
<keyword evidence="1" id="KW-0812">Transmembrane</keyword>
<dbReference type="GO" id="GO:0005886">
    <property type="term" value="C:plasma membrane"/>
    <property type="evidence" value="ECO:0007669"/>
    <property type="project" value="UniProtKB-SubCell"/>
</dbReference>
<dbReference type="RefSeq" id="WP_101332556.1">
    <property type="nucleotide sequence ID" value="NZ_PJNH01000004.1"/>
</dbReference>
<feature type="transmembrane region" description="Helical" evidence="1">
    <location>
        <begin position="111"/>
        <end position="133"/>
    </location>
</feature>